<organism evidence="2 3">
    <name type="scientific">Galerina marginata (strain CBS 339.88)</name>
    <dbReference type="NCBI Taxonomy" id="685588"/>
    <lineage>
        <taxon>Eukaryota</taxon>
        <taxon>Fungi</taxon>
        <taxon>Dikarya</taxon>
        <taxon>Basidiomycota</taxon>
        <taxon>Agaricomycotina</taxon>
        <taxon>Agaricomycetes</taxon>
        <taxon>Agaricomycetidae</taxon>
        <taxon>Agaricales</taxon>
        <taxon>Agaricineae</taxon>
        <taxon>Strophariaceae</taxon>
        <taxon>Galerina</taxon>
    </lineage>
</organism>
<evidence type="ECO:0000256" key="1">
    <source>
        <dbReference type="SAM" id="Phobius"/>
    </source>
</evidence>
<evidence type="ECO:0000313" key="2">
    <source>
        <dbReference type="EMBL" id="KDR70457.1"/>
    </source>
</evidence>
<sequence>MPDSSDFPPVAYMQSEISSTLNSIVLMTFGMGIYTMVYFGTLYIYLTRKTRSERSIVVIAITVLYGLSLLELISQWWSLGFSFVQNDQTQETIFLSFGNLPLWDGLVLNIGGFLAIIVADALLLWRCFQVWGNSVRVIAFPSFLWVAETAIFFGQIIGQNLSENSHSNLSPKAAVLYDNLEAAAFFISAINSILISFLIAYRIYSVSSSPSHVSKSTGRFNYVIDIVLQSAAAYSLSLLVNAITAVIPPTVSGTRLTALILYSTAVTVPIIGIAPTVMVARVALAASQNTSHGSTTVHFSGLLFNEVGPADSETGLGIRTDNSHVAEERITHEKENQDTS</sequence>
<feature type="transmembrane region" description="Helical" evidence="1">
    <location>
        <begin position="56"/>
        <end position="77"/>
    </location>
</feature>
<dbReference type="HOGENOM" id="CLU_054795_0_0_1"/>
<feature type="transmembrane region" description="Helical" evidence="1">
    <location>
        <begin position="20"/>
        <end position="44"/>
    </location>
</feature>
<dbReference type="STRING" id="685588.A0A067SKF1"/>
<protein>
    <submittedName>
        <fullName evidence="2">Uncharacterized protein</fullName>
    </submittedName>
</protein>
<name>A0A067SKF1_GALM3</name>
<feature type="transmembrane region" description="Helical" evidence="1">
    <location>
        <begin position="222"/>
        <end position="247"/>
    </location>
</feature>
<feature type="transmembrane region" description="Helical" evidence="1">
    <location>
        <begin position="106"/>
        <end position="125"/>
    </location>
</feature>
<dbReference type="Proteomes" id="UP000027222">
    <property type="component" value="Unassembled WGS sequence"/>
</dbReference>
<gene>
    <name evidence="2" type="ORF">GALMADRAFT_144743</name>
</gene>
<evidence type="ECO:0000313" key="3">
    <source>
        <dbReference type="Proteomes" id="UP000027222"/>
    </source>
</evidence>
<accession>A0A067SKF1</accession>
<feature type="transmembrane region" description="Helical" evidence="1">
    <location>
        <begin position="137"/>
        <end position="162"/>
    </location>
</feature>
<keyword evidence="3" id="KW-1185">Reference proteome</keyword>
<proteinExistence type="predicted"/>
<dbReference type="OrthoDB" id="3265004at2759"/>
<keyword evidence="1" id="KW-1133">Transmembrane helix</keyword>
<dbReference type="AlphaFoldDB" id="A0A067SKF1"/>
<keyword evidence="1" id="KW-0812">Transmembrane</keyword>
<feature type="transmembrane region" description="Helical" evidence="1">
    <location>
        <begin position="182"/>
        <end position="201"/>
    </location>
</feature>
<dbReference type="EMBL" id="KL142397">
    <property type="protein sequence ID" value="KDR70457.1"/>
    <property type="molecule type" value="Genomic_DNA"/>
</dbReference>
<reference evidence="3" key="1">
    <citation type="journal article" date="2014" name="Proc. Natl. Acad. Sci. U.S.A.">
        <title>Extensive sampling of basidiomycete genomes demonstrates inadequacy of the white-rot/brown-rot paradigm for wood decay fungi.</title>
        <authorList>
            <person name="Riley R."/>
            <person name="Salamov A.A."/>
            <person name="Brown D.W."/>
            <person name="Nagy L.G."/>
            <person name="Floudas D."/>
            <person name="Held B.W."/>
            <person name="Levasseur A."/>
            <person name="Lombard V."/>
            <person name="Morin E."/>
            <person name="Otillar R."/>
            <person name="Lindquist E.A."/>
            <person name="Sun H."/>
            <person name="LaButti K.M."/>
            <person name="Schmutz J."/>
            <person name="Jabbour D."/>
            <person name="Luo H."/>
            <person name="Baker S.E."/>
            <person name="Pisabarro A.G."/>
            <person name="Walton J.D."/>
            <person name="Blanchette R.A."/>
            <person name="Henrissat B."/>
            <person name="Martin F."/>
            <person name="Cullen D."/>
            <person name="Hibbett D.S."/>
            <person name="Grigoriev I.V."/>
        </authorList>
    </citation>
    <scope>NUCLEOTIDE SEQUENCE [LARGE SCALE GENOMIC DNA]</scope>
    <source>
        <strain evidence="3">CBS 339.88</strain>
    </source>
</reference>
<feature type="transmembrane region" description="Helical" evidence="1">
    <location>
        <begin position="259"/>
        <end position="284"/>
    </location>
</feature>
<keyword evidence="1" id="KW-0472">Membrane</keyword>